<sequence length="32" mass="3669">MARDGLQRGEDRFWVEKAPDLVVLAANEYCCL</sequence>
<reference evidence="1 2" key="1">
    <citation type="journal article" date="2019" name="Genome Biol. Evol.">
        <title>Insights into the evolution of the New World diploid cottons (Gossypium, subgenus Houzingenia) based on genome sequencing.</title>
        <authorList>
            <person name="Grover C.E."/>
            <person name="Arick M.A. 2nd"/>
            <person name="Thrash A."/>
            <person name="Conover J.L."/>
            <person name="Sanders W.S."/>
            <person name="Peterson D.G."/>
            <person name="Frelichowski J.E."/>
            <person name="Scheffler J.A."/>
            <person name="Scheffler B.E."/>
            <person name="Wendel J.F."/>
        </authorList>
    </citation>
    <scope>NUCLEOTIDE SEQUENCE [LARGE SCALE GENOMIC DNA]</scope>
    <source>
        <strain evidence="1">8</strain>
        <tissue evidence="1">Leaf</tissue>
    </source>
</reference>
<dbReference type="Proteomes" id="UP000593578">
    <property type="component" value="Unassembled WGS sequence"/>
</dbReference>
<comment type="caution">
    <text evidence="1">The sequence shown here is derived from an EMBL/GenBank/DDBJ whole genome shotgun (WGS) entry which is preliminary data.</text>
</comment>
<protein>
    <submittedName>
        <fullName evidence="1">Uncharacterized protein</fullName>
    </submittedName>
</protein>
<proteinExistence type="predicted"/>
<feature type="non-terminal residue" evidence="1">
    <location>
        <position position="32"/>
    </location>
</feature>
<gene>
    <name evidence="1" type="ORF">Gorai_021839</name>
</gene>
<organism evidence="1 2">
    <name type="scientific">Gossypium raimondii</name>
    <name type="common">Peruvian cotton</name>
    <name type="synonym">Gossypium klotzschianum subsp. raimondii</name>
    <dbReference type="NCBI Taxonomy" id="29730"/>
    <lineage>
        <taxon>Eukaryota</taxon>
        <taxon>Viridiplantae</taxon>
        <taxon>Streptophyta</taxon>
        <taxon>Embryophyta</taxon>
        <taxon>Tracheophyta</taxon>
        <taxon>Spermatophyta</taxon>
        <taxon>Magnoliopsida</taxon>
        <taxon>eudicotyledons</taxon>
        <taxon>Gunneridae</taxon>
        <taxon>Pentapetalae</taxon>
        <taxon>rosids</taxon>
        <taxon>malvids</taxon>
        <taxon>Malvales</taxon>
        <taxon>Malvaceae</taxon>
        <taxon>Malvoideae</taxon>
        <taxon>Gossypium</taxon>
    </lineage>
</organism>
<evidence type="ECO:0000313" key="2">
    <source>
        <dbReference type="Proteomes" id="UP000593578"/>
    </source>
</evidence>
<dbReference type="AlphaFoldDB" id="A0A7J8NRL8"/>
<evidence type="ECO:0000313" key="1">
    <source>
        <dbReference type="EMBL" id="MBA0579588.1"/>
    </source>
</evidence>
<accession>A0A7J8NRL8</accession>
<name>A0A7J8NRL8_GOSRA</name>
<dbReference type="EMBL" id="JABEZZ010000001">
    <property type="protein sequence ID" value="MBA0579588.1"/>
    <property type="molecule type" value="Genomic_DNA"/>
</dbReference>